<keyword evidence="3" id="KW-0808">Transferase</keyword>
<evidence type="ECO:0000256" key="2">
    <source>
        <dbReference type="ARBA" id="ARBA00022603"/>
    </source>
</evidence>
<comment type="caution">
    <text evidence="9">The sequence shown here is derived from an EMBL/GenBank/DDBJ whole genome shotgun (WGS) entry which is preliminary data.</text>
</comment>
<dbReference type="Pfam" id="PF02384">
    <property type="entry name" value="N6_Mtase"/>
    <property type="match status" value="1"/>
</dbReference>
<dbReference type="GO" id="GO:0008170">
    <property type="term" value="F:N-methyltransferase activity"/>
    <property type="evidence" value="ECO:0007669"/>
    <property type="project" value="InterPro"/>
</dbReference>
<dbReference type="InterPro" id="IPR029063">
    <property type="entry name" value="SAM-dependent_MTases_sf"/>
</dbReference>
<dbReference type="EMBL" id="VSSQ01064176">
    <property type="protein sequence ID" value="MPN17131.1"/>
    <property type="molecule type" value="Genomic_DNA"/>
</dbReference>
<dbReference type="GO" id="GO:0009307">
    <property type="term" value="P:DNA restriction-modification system"/>
    <property type="evidence" value="ECO:0007669"/>
    <property type="project" value="UniProtKB-KW"/>
</dbReference>
<reference evidence="9" key="1">
    <citation type="submission" date="2019-08" db="EMBL/GenBank/DDBJ databases">
        <authorList>
            <person name="Kucharzyk K."/>
            <person name="Murdoch R.W."/>
            <person name="Higgins S."/>
            <person name="Loffler F."/>
        </authorList>
    </citation>
    <scope>NUCLEOTIDE SEQUENCE</scope>
</reference>
<dbReference type="PANTHER" id="PTHR42933:SF3">
    <property type="entry name" value="TYPE I RESTRICTION ENZYME MJAVIII METHYLASE SUBUNIT"/>
    <property type="match status" value="1"/>
</dbReference>
<comment type="catalytic activity">
    <reaction evidence="6">
        <text>a 2'-deoxyadenosine in DNA + S-adenosyl-L-methionine = an N(6)-methyl-2'-deoxyadenosine in DNA + S-adenosyl-L-homocysteine + H(+)</text>
        <dbReference type="Rhea" id="RHEA:15197"/>
        <dbReference type="Rhea" id="RHEA-COMP:12418"/>
        <dbReference type="Rhea" id="RHEA-COMP:12419"/>
        <dbReference type="ChEBI" id="CHEBI:15378"/>
        <dbReference type="ChEBI" id="CHEBI:57856"/>
        <dbReference type="ChEBI" id="CHEBI:59789"/>
        <dbReference type="ChEBI" id="CHEBI:90615"/>
        <dbReference type="ChEBI" id="CHEBI:90616"/>
        <dbReference type="EC" id="2.1.1.72"/>
    </reaction>
</comment>
<keyword evidence="7" id="KW-0175">Coiled coil</keyword>
<accession>A0A645FRS8</accession>
<evidence type="ECO:0000256" key="7">
    <source>
        <dbReference type="SAM" id="Coils"/>
    </source>
</evidence>
<dbReference type="Gene3D" id="3.40.50.150">
    <property type="entry name" value="Vaccinia Virus protein VP39"/>
    <property type="match status" value="1"/>
</dbReference>
<dbReference type="PANTHER" id="PTHR42933">
    <property type="entry name" value="SLR6095 PROTEIN"/>
    <property type="match status" value="1"/>
</dbReference>
<evidence type="ECO:0000259" key="8">
    <source>
        <dbReference type="Pfam" id="PF02384"/>
    </source>
</evidence>
<dbReference type="GO" id="GO:0032259">
    <property type="term" value="P:methylation"/>
    <property type="evidence" value="ECO:0007669"/>
    <property type="project" value="UniProtKB-KW"/>
</dbReference>
<evidence type="ECO:0000256" key="5">
    <source>
        <dbReference type="ARBA" id="ARBA00022747"/>
    </source>
</evidence>
<name>A0A645FRS8_9ZZZZ</name>
<protein>
    <recommendedName>
        <fullName evidence="1">site-specific DNA-methyltransferase (adenine-specific)</fullName>
        <ecNumber evidence="1">2.1.1.72</ecNumber>
    </recommendedName>
</protein>
<feature type="domain" description="DNA methylase adenine-specific" evidence="8">
    <location>
        <begin position="1"/>
        <end position="218"/>
    </location>
</feature>
<sequence>MNMLLHDLPDHRIEKGDTIRNPKLLEDGELMLFDRVIANPPFSLKNWGREEAENDTFGRFQYGLPPKGAGDLAFVQHMVASLNSKGMAGVVMPHGVLFRGGAEGKIREGLVEQDLLEAVIGLPSNLFYGTGIPASILIFNRHKTDARKGKVLIVSAEEEYQEGKNQNTLRKEDVAKIISKFENYEDTEKYSRVVLLEEIRANECNLNISLYIGKSIKEEPIDIKSVHSEIMVLENQRRETKARLSDYLQELGFGE</sequence>
<dbReference type="InterPro" id="IPR003356">
    <property type="entry name" value="DNA_methylase_A-5"/>
</dbReference>
<organism evidence="9">
    <name type="scientific">bioreactor metagenome</name>
    <dbReference type="NCBI Taxonomy" id="1076179"/>
    <lineage>
        <taxon>unclassified sequences</taxon>
        <taxon>metagenomes</taxon>
        <taxon>ecological metagenomes</taxon>
    </lineage>
</organism>
<proteinExistence type="predicted"/>
<dbReference type="PRINTS" id="PR00507">
    <property type="entry name" value="N12N6MTFRASE"/>
</dbReference>
<dbReference type="AlphaFoldDB" id="A0A645FRS8"/>
<evidence type="ECO:0000256" key="4">
    <source>
        <dbReference type="ARBA" id="ARBA00022691"/>
    </source>
</evidence>
<evidence type="ECO:0000256" key="1">
    <source>
        <dbReference type="ARBA" id="ARBA00011900"/>
    </source>
</evidence>
<dbReference type="SUPFAM" id="SSF53335">
    <property type="entry name" value="S-adenosyl-L-methionine-dependent methyltransferases"/>
    <property type="match status" value="1"/>
</dbReference>
<keyword evidence="5" id="KW-0680">Restriction system</keyword>
<keyword evidence="2" id="KW-0489">Methyltransferase</keyword>
<dbReference type="GO" id="GO:0009007">
    <property type="term" value="F:site-specific DNA-methyltransferase (adenine-specific) activity"/>
    <property type="evidence" value="ECO:0007669"/>
    <property type="project" value="UniProtKB-EC"/>
</dbReference>
<feature type="coiled-coil region" evidence="7">
    <location>
        <begin position="223"/>
        <end position="250"/>
    </location>
</feature>
<evidence type="ECO:0000256" key="3">
    <source>
        <dbReference type="ARBA" id="ARBA00022679"/>
    </source>
</evidence>
<dbReference type="EC" id="2.1.1.72" evidence="1"/>
<evidence type="ECO:0000256" key="6">
    <source>
        <dbReference type="ARBA" id="ARBA00047942"/>
    </source>
</evidence>
<gene>
    <name evidence="9" type="ORF">SDC9_164481</name>
</gene>
<dbReference type="GO" id="GO:0003677">
    <property type="term" value="F:DNA binding"/>
    <property type="evidence" value="ECO:0007669"/>
    <property type="project" value="InterPro"/>
</dbReference>
<evidence type="ECO:0000313" key="9">
    <source>
        <dbReference type="EMBL" id="MPN17131.1"/>
    </source>
</evidence>
<dbReference type="InterPro" id="IPR051537">
    <property type="entry name" value="DNA_Adenine_Mtase"/>
</dbReference>
<keyword evidence="4" id="KW-0949">S-adenosyl-L-methionine</keyword>